<feature type="disulfide bond" evidence="14">
    <location>
        <begin position="165"/>
        <end position="185"/>
    </location>
</feature>
<feature type="signal peptide" evidence="16">
    <location>
        <begin position="1"/>
        <end position="17"/>
    </location>
</feature>
<dbReference type="FunFam" id="2.120.10.30:FF:000083">
    <property type="entry name" value="Peptidyl-glycine alpha-amidating monooxygenase B"/>
    <property type="match status" value="1"/>
</dbReference>
<evidence type="ECO:0000256" key="5">
    <source>
        <dbReference type="ARBA" id="ARBA00022723"/>
    </source>
</evidence>
<gene>
    <name evidence="17" type="ORF">CAMP_LOCUS2447</name>
</gene>
<feature type="binding site" evidence="13">
    <location>
        <position position="53"/>
    </location>
    <ligand>
        <name>Ca(2+)</name>
        <dbReference type="ChEBI" id="CHEBI:29108"/>
        <note>structural</note>
    </ligand>
</feature>
<dbReference type="InterPro" id="IPR011042">
    <property type="entry name" value="6-blade_b-propeller_TolB-like"/>
</dbReference>
<evidence type="ECO:0000256" key="10">
    <source>
        <dbReference type="ARBA" id="ARBA00023180"/>
    </source>
</evidence>
<evidence type="ECO:0000256" key="1">
    <source>
        <dbReference type="ARBA" id="ARBA00000686"/>
    </source>
</evidence>
<keyword evidence="6 16" id="KW-0732">Signal</keyword>
<evidence type="ECO:0000256" key="8">
    <source>
        <dbReference type="ARBA" id="ARBA00022833"/>
    </source>
</evidence>
<evidence type="ECO:0000256" key="13">
    <source>
        <dbReference type="PIRSR" id="PIRSR600720-2"/>
    </source>
</evidence>
<feature type="repeat" description="NHL" evidence="15">
    <location>
        <begin position="151"/>
        <end position="195"/>
    </location>
</feature>
<proteinExistence type="predicted"/>
<dbReference type="PANTHER" id="PTHR10680">
    <property type="entry name" value="PEPTIDYL-GLYCINE ALPHA-AMIDATING MONOOXYGENASE"/>
    <property type="match status" value="1"/>
</dbReference>
<reference evidence="17" key="1">
    <citation type="submission" date="2022-11" db="EMBL/GenBank/DDBJ databases">
        <authorList>
            <person name="Kikuchi T."/>
        </authorList>
    </citation>
    <scope>NUCLEOTIDE SEQUENCE</scope>
    <source>
        <strain evidence="17">PS1010</strain>
    </source>
</reference>
<evidence type="ECO:0000313" key="17">
    <source>
        <dbReference type="EMBL" id="CAI5439810.1"/>
    </source>
</evidence>
<dbReference type="SUPFAM" id="SSF101898">
    <property type="entry name" value="NHL repeat"/>
    <property type="match status" value="1"/>
</dbReference>
<comment type="cofactor">
    <cofactor evidence="13">
        <name>Zn(2+)</name>
        <dbReference type="ChEBI" id="CHEBI:29105"/>
    </cofactor>
    <text evidence="13">Binds one Zn(2+) ion per subunit.</text>
</comment>
<evidence type="ECO:0000256" key="12">
    <source>
        <dbReference type="PIRSR" id="PIRSR600720-1"/>
    </source>
</evidence>
<sequence length="339" mass="37074">MRGSFSLIFLFITWCAAIPVDYLLSSAENEPEVPVEEIDLFKTERPLGHVSGLAINKDGNLVAFHRGDRVWDENSFNDAEIFNKALLPITNSTLVTLDSKTGKIIDEFGADLFYMPHGLTIDKSGNYWVTDVGSHQIHKIDGATKKITMSLGEKMVPGDDEKHFCKPTDVAVASNGHFFVADGYCNSRVMKFDKDGNLLAVIEAALEPNQPTEFLIPHSIALIEDLNIICVADRENERVQCFSAGLSEGSRKVPSGIPITTANDIGRVFAIREKEHFLMGVTGSSADVEAQMFTIAVQTGETHTFAKGIENAHALAISADGSVYVSQLAPNRILKISPF</sequence>
<comment type="subcellular location">
    <subcellularLocation>
        <location evidence="2">Secreted</location>
    </subcellularLocation>
</comment>
<evidence type="ECO:0000256" key="11">
    <source>
        <dbReference type="ARBA" id="ARBA00023239"/>
    </source>
</evidence>
<feature type="repeat" description="NHL" evidence="15">
    <location>
        <begin position="102"/>
        <end position="143"/>
    </location>
</feature>
<accession>A0A9P1IAN1</accession>
<keyword evidence="18" id="KW-1185">Reference proteome</keyword>
<evidence type="ECO:0000256" key="9">
    <source>
        <dbReference type="ARBA" id="ARBA00023157"/>
    </source>
</evidence>
<feature type="chain" id="PRO_5040134854" description="peptidylamidoglycolate lyase" evidence="16">
    <location>
        <begin position="18"/>
        <end position="339"/>
    </location>
</feature>
<protein>
    <recommendedName>
        <fullName evidence="3">peptidylamidoglycolate lyase</fullName>
        <ecNumber evidence="3">4.3.2.5</ecNumber>
    </recommendedName>
</protein>
<dbReference type="GO" id="GO:0046872">
    <property type="term" value="F:metal ion binding"/>
    <property type="evidence" value="ECO:0007669"/>
    <property type="project" value="UniProtKB-KW"/>
</dbReference>
<dbReference type="EC" id="4.3.2.5" evidence="3"/>
<comment type="caution">
    <text evidence="17">The sequence shown here is derived from an EMBL/GenBank/DDBJ whole genome shotgun (WGS) entry which is preliminary data.</text>
</comment>
<keyword evidence="5 13" id="KW-0479">Metal-binding</keyword>
<feature type="disulfide bond" evidence="14">
    <location>
        <begin position="230"/>
        <end position="241"/>
    </location>
</feature>
<dbReference type="Proteomes" id="UP001152747">
    <property type="component" value="Unassembled WGS sequence"/>
</dbReference>
<evidence type="ECO:0000256" key="6">
    <source>
        <dbReference type="ARBA" id="ARBA00022729"/>
    </source>
</evidence>
<feature type="binding site" evidence="13">
    <location>
        <position position="117"/>
    </location>
    <ligand>
        <name>Zn(2+)</name>
        <dbReference type="ChEBI" id="CHEBI:29105"/>
        <note>catalytic</note>
    </ligand>
</feature>
<feature type="binding site" evidence="13">
    <location>
        <position position="218"/>
    </location>
    <ligand>
        <name>Zn(2+)</name>
        <dbReference type="ChEBI" id="CHEBI:29105"/>
        <note>catalytic</note>
    </ligand>
</feature>
<keyword evidence="9 14" id="KW-1015">Disulfide bond</keyword>
<evidence type="ECO:0000256" key="14">
    <source>
        <dbReference type="PIRSR" id="PIRSR600720-3"/>
    </source>
</evidence>
<keyword evidence="11" id="KW-0456">Lyase</keyword>
<dbReference type="InterPro" id="IPR000720">
    <property type="entry name" value="PHM/PAL"/>
</dbReference>
<dbReference type="GO" id="GO:0004598">
    <property type="term" value="F:peptidylamidoglycolate lyase activity"/>
    <property type="evidence" value="ECO:0007669"/>
    <property type="project" value="UniProtKB-EC"/>
</dbReference>
<evidence type="ECO:0000256" key="4">
    <source>
        <dbReference type="ARBA" id="ARBA00022525"/>
    </source>
</evidence>
<dbReference type="PANTHER" id="PTHR10680:SF36">
    <property type="entry name" value="PEPTIDYL-ALPHA-HYDROXYGLYCINE ALPHA-AMIDATING LYASE 1"/>
    <property type="match status" value="1"/>
</dbReference>
<dbReference type="CDD" id="cd14958">
    <property type="entry name" value="NHL_PAL_like"/>
    <property type="match status" value="1"/>
</dbReference>
<keyword evidence="7" id="KW-0677">Repeat</keyword>
<dbReference type="PRINTS" id="PR00790">
    <property type="entry name" value="PAMONOXGNASE"/>
</dbReference>
<dbReference type="InterPro" id="IPR001258">
    <property type="entry name" value="NHL_repeat"/>
</dbReference>
<keyword evidence="4" id="KW-0964">Secreted</keyword>
<comment type="catalytic activity">
    <reaction evidence="1">
        <text>a [peptide]-C-terminal (2S)-2-hydroxyglycine = a [peptide]-C-terminal amide + glyoxylate</text>
        <dbReference type="Rhea" id="RHEA:20924"/>
        <dbReference type="Rhea" id="RHEA-COMP:13485"/>
        <dbReference type="Rhea" id="RHEA-COMP:15321"/>
        <dbReference type="ChEBI" id="CHEBI:36655"/>
        <dbReference type="ChEBI" id="CHEBI:137001"/>
        <dbReference type="ChEBI" id="CHEBI:142768"/>
        <dbReference type="EC" id="4.3.2.5"/>
    </reaction>
</comment>
<dbReference type="EMBL" id="CANHGI010000001">
    <property type="protein sequence ID" value="CAI5439810.1"/>
    <property type="molecule type" value="Genomic_DNA"/>
</dbReference>
<dbReference type="Gene3D" id="2.120.10.30">
    <property type="entry name" value="TolB, C-terminal domain"/>
    <property type="match status" value="1"/>
</dbReference>
<evidence type="ECO:0000256" key="16">
    <source>
        <dbReference type="SAM" id="SignalP"/>
    </source>
</evidence>
<keyword evidence="8 13" id="KW-0862">Zinc</keyword>
<dbReference type="Pfam" id="PF01436">
    <property type="entry name" value="NHL"/>
    <property type="match status" value="3"/>
</dbReference>
<feature type="binding site" evidence="12">
    <location>
        <position position="184"/>
    </location>
    <ligand>
        <name>a protein</name>
        <dbReference type="ChEBI" id="CHEBI:16541"/>
    </ligand>
    <ligandPart>
        <name>C-terminal Xaa-(2S)-2-hydroxyglycine residue</name>
        <dbReference type="ChEBI" id="CHEBI:142768"/>
    </ligandPart>
</feature>
<evidence type="ECO:0000256" key="3">
    <source>
        <dbReference type="ARBA" id="ARBA00012343"/>
    </source>
</evidence>
<organism evidence="17 18">
    <name type="scientific">Caenorhabditis angaria</name>
    <dbReference type="NCBI Taxonomy" id="860376"/>
    <lineage>
        <taxon>Eukaryota</taxon>
        <taxon>Metazoa</taxon>
        <taxon>Ecdysozoa</taxon>
        <taxon>Nematoda</taxon>
        <taxon>Chromadorea</taxon>
        <taxon>Rhabditida</taxon>
        <taxon>Rhabditina</taxon>
        <taxon>Rhabditomorpha</taxon>
        <taxon>Rhabditoidea</taxon>
        <taxon>Rhabditidae</taxon>
        <taxon>Peloderinae</taxon>
        <taxon>Caenorhabditis</taxon>
    </lineage>
</organism>
<keyword evidence="10" id="KW-0325">Glycoprotein</keyword>
<keyword evidence="13" id="KW-0106">Calcium</keyword>
<evidence type="ECO:0000256" key="2">
    <source>
        <dbReference type="ARBA" id="ARBA00004613"/>
    </source>
</evidence>
<dbReference type="OrthoDB" id="10018185at2759"/>
<dbReference type="PROSITE" id="PS51125">
    <property type="entry name" value="NHL"/>
    <property type="match status" value="3"/>
</dbReference>
<feature type="repeat" description="NHL" evidence="15">
    <location>
        <begin position="213"/>
        <end position="245"/>
    </location>
</feature>
<evidence type="ECO:0000256" key="7">
    <source>
        <dbReference type="ARBA" id="ARBA00022737"/>
    </source>
</evidence>
<name>A0A9P1IAN1_9PELO</name>
<feature type="binding site" evidence="12">
    <location>
        <position position="66"/>
    </location>
    <ligand>
        <name>a protein</name>
        <dbReference type="ChEBI" id="CHEBI:16541"/>
    </ligand>
    <ligandPart>
        <name>C-terminal Xaa-(2S)-2-hydroxyglycine residue</name>
        <dbReference type="ChEBI" id="CHEBI:142768"/>
    </ligandPart>
</feature>
<feature type="binding site" evidence="13">
    <location>
        <position position="313"/>
    </location>
    <ligand>
        <name>Zn(2+)</name>
        <dbReference type="ChEBI" id="CHEBI:29105"/>
        <note>catalytic</note>
    </ligand>
</feature>
<dbReference type="GO" id="GO:0006518">
    <property type="term" value="P:peptide metabolic process"/>
    <property type="evidence" value="ECO:0007669"/>
    <property type="project" value="InterPro"/>
</dbReference>
<feature type="binding site" evidence="12">
    <location>
        <position position="234"/>
    </location>
    <ligand>
        <name>a protein</name>
        <dbReference type="ChEBI" id="CHEBI:16541"/>
    </ligand>
    <ligandPart>
        <name>C-terminal Xaa-(2S)-2-hydroxyglycine residue</name>
        <dbReference type="ChEBI" id="CHEBI:142768"/>
    </ligandPart>
</feature>
<dbReference type="GO" id="GO:0005576">
    <property type="term" value="C:extracellular region"/>
    <property type="evidence" value="ECO:0007669"/>
    <property type="project" value="UniProtKB-SubCell"/>
</dbReference>
<dbReference type="GO" id="GO:0016020">
    <property type="term" value="C:membrane"/>
    <property type="evidence" value="ECO:0007669"/>
    <property type="project" value="InterPro"/>
</dbReference>
<dbReference type="AlphaFoldDB" id="A0A9P1IAN1"/>
<feature type="binding site" evidence="13">
    <location>
        <position position="119"/>
    </location>
    <ligand>
        <name>Ca(2+)</name>
        <dbReference type="ChEBI" id="CHEBI:29108"/>
        <note>structural</note>
    </ligand>
</feature>
<evidence type="ECO:0000256" key="15">
    <source>
        <dbReference type="PROSITE-ProRule" id="PRU00504"/>
    </source>
</evidence>
<evidence type="ECO:0000313" key="18">
    <source>
        <dbReference type="Proteomes" id="UP001152747"/>
    </source>
</evidence>